<feature type="coiled-coil region" evidence="1">
    <location>
        <begin position="90"/>
        <end position="117"/>
    </location>
</feature>
<name>A0ABS7SW03_9BURK</name>
<accession>A0ABS7SW03</accession>
<keyword evidence="3" id="KW-0472">Membrane</keyword>
<dbReference type="Proteomes" id="UP000809349">
    <property type="component" value="Unassembled WGS sequence"/>
</dbReference>
<dbReference type="PANTHER" id="PTHR38043">
    <property type="entry name" value="PROTEIN HEMX"/>
    <property type="match status" value="1"/>
</dbReference>
<feature type="compositionally biased region" description="Basic and acidic residues" evidence="2">
    <location>
        <begin position="224"/>
        <end position="236"/>
    </location>
</feature>
<keyword evidence="5" id="KW-1185">Reference proteome</keyword>
<keyword evidence="3" id="KW-1133">Transmembrane helix</keyword>
<evidence type="ECO:0000313" key="4">
    <source>
        <dbReference type="EMBL" id="MBZ2210100.1"/>
    </source>
</evidence>
<evidence type="ECO:0000256" key="3">
    <source>
        <dbReference type="SAM" id="Phobius"/>
    </source>
</evidence>
<keyword evidence="3" id="KW-0812">Transmembrane</keyword>
<feature type="region of interest" description="Disordered" evidence="2">
    <location>
        <begin position="224"/>
        <end position="254"/>
    </location>
</feature>
<dbReference type="EC" id="2.1.1.107" evidence="4"/>
<feature type="transmembrane region" description="Helical" evidence="3">
    <location>
        <begin position="38"/>
        <end position="59"/>
    </location>
</feature>
<reference evidence="4 5" key="1">
    <citation type="submission" date="2021-08" db="EMBL/GenBank/DDBJ databases">
        <title>Massilia sp. R798.</title>
        <authorList>
            <person name="Baek J.H."/>
            <person name="Jung H.S."/>
            <person name="Kim K.R."/>
            <person name="Jeon C.O."/>
        </authorList>
    </citation>
    <scope>NUCLEOTIDE SEQUENCE [LARGE SCALE GENOMIC DNA]</scope>
    <source>
        <strain evidence="4 5">R798</strain>
    </source>
</reference>
<protein>
    <submittedName>
        <fullName evidence="4">Uroporphyrinogen-III C-methyltransferase</fullName>
        <ecNumber evidence="4">2.1.1.107</ecNumber>
    </submittedName>
</protein>
<evidence type="ECO:0000256" key="1">
    <source>
        <dbReference type="SAM" id="Coils"/>
    </source>
</evidence>
<keyword evidence="4" id="KW-0808">Transferase</keyword>
<sequence>MNDLPTLPDQNAAPGAPPSPAMHESHSRRSSDDSVREFFLRPMTILVIVLGLLLAAQAWSSRNSIYKLRQEMAKSLQRNELTTTETSTLARGVQDQLRDLQAKVGVLENRQVEAQSQQLALEQLYQDLSKSRDEWALSEVEQVLSTASQQLQLAGNVQGALIALGNADRSLSRSDKPQFITIRRAIARDIEKLRALPSLDMAGVALRLDNVIAQVDTLPLLADEKPALPSRPDRPEPAVAVNKGGKAAPALPPAPMGLAERAQQTWRNWSDEMWTEVRQLIRVRSVEEPAALMVSPSQAYFLRENLKLRLLNARLALLSRNEAAFRADLDAAQEALLKYFDTRVRSTQTAQAQLRQVQANNLAIEMPTLSDSLNAVRNYKAKP</sequence>
<evidence type="ECO:0000256" key="2">
    <source>
        <dbReference type="SAM" id="MobiDB-lite"/>
    </source>
</evidence>
<dbReference type="RefSeq" id="WP_223471367.1">
    <property type="nucleotide sequence ID" value="NZ_JAFBIL020000016.1"/>
</dbReference>
<dbReference type="InterPro" id="IPR007470">
    <property type="entry name" value="HemX"/>
</dbReference>
<dbReference type="PANTHER" id="PTHR38043:SF1">
    <property type="entry name" value="PROTEIN HEMX"/>
    <property type="match status" value="1"/>
</dbReference>
<proteinExistence type="predicted"/>
<comment type="caution">
    <text evidence="4">The sequence shown here is derived from an EMBL/GenBank/DDBJ whole genome shotgun (WGS) entry which is preliminary data.</text>
</comment>
<evidence type="ECO:0000313" key="5">
    <source>
        <dbReference type="Proteomes" id="UP000809349"/>
    </source>
</evidence>
<gene>
    <name evidence="4" type="ORF">I4X03_022785</name>
</gene>
<dbReference type="GO" id="GO:0004851">
    <property type="term" value="F:uroporphyrin-III C-methyltransferase activity"/>
    <property type="evidence" value="ECO:0007669"/>
    <property type="project" value="UniProtKB-EC"/>
</dbReference>
<feature type="region of interest" description="Disordered" evidence="2">
    <location>
        <begin position="1"/>
        <end position="30"/>
    </location>
</feature>
<keyword evidence="1" id="KW-0175">Coiled coil</keyword>
<dbReference type="GO" id="GO:0032259">
    <property type="term" value="P:methylation"/>
    <property type="evidence" value="ECO:0007669"/>
    <property type="project" value="UniProtKB-KW"/>
</dbReference>
<keyword evidence="4" id="KW-0489">Methyltransferase</keyword>
<organism evidence="4 5">
    <name type="scientific">Massilia soli</name>
    <dbReference type="NCBI Taxonomy" id="2792854"/>
    <lineage>
        <taxon>Bacteria</taxon>
        <taxon>Pseudomonadati</taxon>
        <taxon>Pseudomonadota</taxon>
        <taxon>Betaproteobacteria</taxon>
        <taxon>Burkholderiales</taxon>
        <taxon>Oxalobacteraceae</taxon>
        <taxon>Telluria group</taxon>
        <taxon>Massilia</taxon>
    </lineage>
</organism>
<dbReference type="Pfam" id="PF04375">
    <property type="entry name" value="HemX"/>
    <property type="match status" value="1"/>
</dbReference>
<dbReference type="EMBL" id="JAFBIL020000016">
    <property type="protein sequence ID" value="MBZ2210100.1"/>
    <property type="molecule type" value="Genomic_DNA"/>
</dbReference>